<protein>
    <submittedName>
        <fullName evidence="1">Uncharacterized protein</fullName>
    </submittedName>
</protein>
<proteinExistence type="predicted"/>
<evidence type="ECO:0000313" key="1">
    <source>
        <dbReference type="EMBL" id="AMQ19067.1"/>
    </source>
</evidence>
<keyword evidence="2" id="KW-1185">Reference proteome</keyword>
<dbReference type="AlphaFoldDB" id="A0A142CWB5"/>
<gene>
    <name evidence="1" type="ORF">A0127_07750</name>
</gene>
<dbReference type="EMBL" id="CP014750">
    <property type="protein sequence ID" value="AMQ19067.1"/>
    <property type="molecule type" value="Genomic_DNA"/>
</dbReference>
<dbReference type="OrthoDB" id="92941at2157"/>
<sequence>MKGFVYNAAGLSVPVEFTPGVPFRFECSEEDCGKIVVIEGVIEEVDEVEFTKVLEETIKENPSFSKLREITSRRFVFRGKVNEREVTLPVESFQDFTERFLREVLILKG</sequence>
<dbReference type="Proteomes" id="UP000073604">
    <property type="component" value="Chromosome"/>
</dbReference>
<dbReference type="KEGG" id="tpep:A0127_07750"/>
<organism evidence="1 2">
    <name type="scientific">Thermococcus peptonophilus</name>
    <dbReference type="NCBI Taxonomy" id="53952"/>
    <lineage>
        <taxon>Archaea</taxon>
        <taxon>Methanobacteriati</taxon>
        <taxon>Methanobacteriota</taxon>
        <taxon>Thermococci</taxon>
        <taxon>Thermococcales</taxon>
        <taxon>Thermococcaceae</taxon>
        <taxon>Thermococcus</taxon>
    </lineage>
</organism>
<reference evidence="2" key="1">
    <citation type="submission" date="2016-03" db="EMBL/GenBank/DDBJ databases">
        <authorList>
            <person name="Oger P.M."/>
        </authorList>
    </citation>
    <scope>NUCLEOTIDE SEQUENCE [LARGE SCALE GENOMIC DNA]</scope>
    <source>
        <strain evidence="2">OG-1</strain>
    </source>
</reference>
<dbReference type="GeneID" id="27140432"/>
<evidence type="ECO:0000313" key="2">
    <source>
        <dbReference type="Proteomes" id="UP000073604"/>
    </source>
</evidence>
<accession>A0A142CWB5</accession>
<name>A0A142CWB5_9EURY</name>
<dbReference type="RefSeq" id="WP_062390045.1">
    <property type="nucleotide sequence ID" value="NZ_CP014750.1"/>
</dbReference>
<dbReference type="STRING" id="53952.A0127_07750"/>